<dbReference type="AlphaFoldDB" id="A0A6S6TNR6"/>
<dbReference type="GO" id="GO:0016788">
    <property type="term" value="F:hydrolase activity, acting on ester bonds"/>
    <property type="evidence" value="ECO:0007669"/>
    <property type="project" value="UniProtKB-ARBA"/>
</dbReference>
<proteinExistence type="predicted"/>
<dbReference type="InterPro" id="IPR036514">
    <property type="entry name" value="SGNH_hydro_sf"/>
</dbReference>
<evidence type="ECO:0000313" key="1">
    <source>
        <dbReference type="EMBL" id="CAA6819737.1"/>
    </source>
</evidence>
<dbReference type="EMBL" id="CACVAS010000107">
    <property type="protein sequence ID" value="CAA6819737.1"/>
    <property type="molecule type" value="Genomic_DNA"/>
</dbReference>
<dbReference type="SUPFAM" id="SSF52266">
    <property type="entry name" value="SGNH hydrolase"/>
    <property type="match status" value="1"/>
</dbReference>
<name>A0A6S6TNR6_9BACT</name>
<reference evidence="1" key="1">
    <citation type="submission" date="2020-01" db="EMBL/GenBank/DDBJ databases">
        <authorList>
            <person name="Meier V. D."/>
            <person name="Meier V D."/>
        </authorList>
    </citation>
    <scope>NUCLEOTIDE SEQUENCE</scope>
    <source>
        <strain evidence="1">HLG_WM_MAG_01</strain>
    </source>
</reference>
<gene>
    <name evidence="1" type="ORF">HELGO_WM572</name>
</gene>
<sequence>MKYVKTNSLSYRKYVRLLLSILTLIVGSTFLYSYHYSKYYPVPITNRVSLDAKLMFIRDFENRDKVDTIIMGSSIGLDNVDGKVLESASKTVNNVLNISAFSMEISHMAQLTELIALFPNTKRIVYSAQSLDFTGSSRYKHPNINFIKEYIYLGKENTNFKYTFLTFKNFINILKRRMEWNKKYMAHNNFHNLDFDYTGGISLEIYGKDIIQERWNRDFIARTNQGSYDALDGLIKKLKEQDIKFYFFAQPYRQQLVKEHKKIRTILTKFHKKSEAVVVDNQAYFLNLHDTTNLQDAYFADRIHLNAKGSVIMAKEIASFIDNHESKVNR</sequence>
<organism evidence="1">
    <name type="scientific">uncultured Sulfurovum sp</name>
    <dbReference type="NCBI Taxonomy" id="269237"/>
    <lineage>
        <taxon>Bacteria</taxon>
        <taxon>Pseudomonadati</taxon>
        <taxon>Campylobacterota</taxon>
        <taxon>Epsilonproteobacteria</taxon>
        <taxon>Campylobacterales</taxon>
        <taxon>Sulfurovaceae</taxon>
        <taxon>Sulfurovum</taxon>
        <taxon>environmental samples</taxon>
    </lineage>
</organism>
<evidence type="ECO:0008006" key="2">
    <source>
        <dbReference type="Google" id="ProtNLM"/>
    </source>
</evidence>
<protein>
    <recommendedName>
        <fullName evidence="2">SGNH hydrolase-type esterase domain-containing protein</fullName>
    </recommendedName>
</protein>
<dbReference type="Gene3D" id="3.40.50.1110">
    <property type="entry name" value="SGNH hydrolase"/>
    <property type="match status" value="1"/>
</dbReference>
<accession>A0A6S6TNR6</accession>